<feature type="region of interest" description="Disordered" evidence="1">
    <location>
        <begin position="1"/>
        <end position="28"/>
    </location>
</feature>
<protein>
    <recommendedName>
        <fullName evidence="4">BTB domain-containing protein</fullName>
    </recommendedName>
</protein>
<evidence type="ECO:0000313" key="2">
    <source>
        <dbReference type="EMBL" id="WOO80591.1"/>
    </source>
</evidence>
<dbReference type="Proteomes" id="UP000827549">
    <property type="component" value="Chromosome 3"/>
</dbReference>
<dbReference type="AlphaFoldDB" id="A0AAF1BH32"/>
<dbReference type="EMBL" id="CP086716">
    <property type="protein sequence ID" value="WOO80591.1"/>
    <property type="molecule type" value="Genomic_DNA"/>
</dbReference>
<sequence length="241" mass="26660">MDGHNRPKAKKRKLSTNPTSSTDEDSIVDDRQWTKGEFTLISSDNVRFRVPANDLFSASAWFRDAQDMCAGASVLHFADADFETARTVRDFLALVLQSEFVLPPNAADTLARMLALTAFMKKYECAAGLRTLLLIFLHLADELLPEPEFSNATDLHVVHFALAAAAGDVKGCVAAIERGASLDFTVKPHDGLLPARLGDATRAPIPQENFDSLDKAWLRTARGGRDKLAWAFHFDWLMKGR</sequence>
<keyword evidence="3" id="KW-1185">Reference proteome</keyword>
<reference evidence="2" key="1">
    <citation type="submission" date="2023-10" db="EMBL/GenBank/DDBJ databases">
        <authorList>
            <person name="Noh H."/>
        </authorList>
    </citation>
    <scope>NUCLEOTIDE SEQUENCE</scope>
    <source>
        <strain evidence="2">DUCC4014</strain>
    </source>
</reference>
<name>A0AAF1BH32_9TREE</name>
<organism evidence="2 3">
    <name type="scientific">Vanrija pseudolonga</name>
    <dbReference type="NCBI Taxonomy" id="143232"/>
    <lineage>
        <taxon>Eukaryota</taxon>
        <taxon>Fungi</taxon>
        <taxon>Dikarya</taxon>
        <taxon>Basidiomycota</taxon>
        <taxon>Agaricomycotina</taxon>
        <taxon>Tremellomycetes</taxon>
        <taxon>Trichosporonales</taxon>
        <taxon>Trichosporonaceae</taxon>
        <taxon>Vanrija</taxon>
    </lineage>
</organism>
<evidence type="ECO:0000313" key="3">
    <source>
        <dbReference type="Proteomes" id="UP000827549"/>
    </source>
</evidence>
<feature type="compositionally biased region" description="Basic residues" evidence="1">
    <location>
        <begin position="1"/>
        <end position="14"/>
    </location>
</feature>
<accession>A0AAF1BH32</accession>
<dbReference type="GeneID" id="87807357"/>
<proteinExistence type="predicted"/>
<evidence type="ECO:0008006" key="4">
    <source>
        <dbReference type="Google" id="ProtNLM"/>
    </source>
</evidence>
<evidence type="ECO:0000256" key="1">
    <source>
        <dbReference type="SAM" id="MobiDB-lite"/>
    </source>
</evidence>
<dbReference type="RefSeq" id="XP_062626623.1">
    <property type="nucleotide sequence ID" value="XM_062770639.1"/>
</dbReference>
<gene>
    <name evidence="2" type="ORF">LOC62_03G004117</name>
</gene>